<dbReference type="Pfam" id="PF00098">
    <property type="entry name" value="zf-CCHC"/>
    <property type="match status" value="1"/>
</dbReference>
<evidence type="ECO:0000313" key="3">
    <source>
        <dbReference type="EMBL" id="MCH97038.1"/>
    </source>
</evidence>
<dbReference type="SUPFAM" id="SSF57756">
    <property type="entry name" value="Retrovirus zinc finger-like domains"/>
    <property type="match status" value="1"/>
</dbReference>
<name>A0A392NDA3_9FABA</name>
<dbReference type="Proteomes" id="UP000265520">
    <property type="component" value="Unassembled WGS sequence"/>
</dbReference>
<dbReference type="PROSITE" id="PS50158">
    <property type="entry name" value="ZF_CCHC"/>
    <property type="match status" value="1"/>
</dbReference>
<keyword evidence="1" id="KW-0863">Zinc-finger</keyword>
<evidence type="ECO:0000259" key="2">
    <source>
        <dbReference type="PROSITE" id="PS50158"/>
    </source>
</evidence>
<accession>A0A392NDA3</accession>
<organism evidence="3 4">
    <name type="scientific">Trifolium medium</name>
    <dbReference type="NCBI Taxonomy" id="97028"/>
    <lineage>
        <taxon>Eukaryota</taxon>
        <taxon>Viridiplantae</taxon>
        <taxon>Streptophyta</taxon>
        <taxon>Embryophyta</taxon>
        <taxon>Tracheophyta</taxon>
        <taxon>Spermatophyta</taxon>
        <taxon>Magnoliopsida</taxon>
        <taxon>eudicotyledons</taxon>
        <taxon>Gunneridae</taxon>
        <taxon>Pentapetalae</taxon>
        <taxon>rosids</taxon>
        <taxon>fabids</taxon>
        <taxon>Fabales</taxon>
        <taxon>Fabaceae</taxon>
        <taxon>Papilionoideae</taxon>
        <taxon>50 kb inversion clade</taxon>
        <taxon>NPAAA clade</taxon>
        <taxon>Hologalegina</taxon>
        <taxon>IRL clade</taxon>
        <taxon>Trifolieae</taxon>
        <taxon>Trifolium</taxon>
    </lineage>
</organism>
<protein>
    <submittedName>
        <fullName evidence="3">Cellular nucleic acid-binding protein</fullName>
    </submittedName>
</protein>
<sequence length="267" mass="30496">MRHKPTLFTGGYAPEGAVKWVEELEIIFEAMGCSEASKLTLGTYVLREEANKWWKMAKLRMGVGGVVITWEMFKGEFLRKYFPEDIKGKKVIEFMELKQGNMSVADYSVKFEELCVFSPHYNTVEAEHDKCVKFENGLRPDIKHLIGFSQIRDFATLVEKSRICDDDGKAKTNYYKAIGDNKRGKGQDRVKPYFDKGKKVAENSGGRRKFTSQCFKCGEMGHKSYECPKKVLQEGHKSPTCKKPRKTMGKVFALNGDDADQVDNLIR</sequence>
<keyword evidence="4" id="KW-1185">Reference proteome</keyword>
<dbReference type="GO" id="GO:0008270">
    <property type="term" value="F:zinc ion binding"/>
    <property type="evidence" value="ECO:0007669"/>
    <property type="project" value="UniProtKB-KW"/>
</dbReference>
<feature type="domain" description="CCHC-type" evidence="2">
    <location>
        <begin position="214"/>
        <end position="229"/>
    </location>
</feature>
<dbReference type="GO" id="GO:0003676">
    <property type="term" value="F:nucleic acid binding"/>
    <property type="evidence" value="ECO:0007669"/>
    <property type="project" value="InterPro"/>
</dbReference>
<comment type="caution">
    <text evidence="3">The sequence shown here is derived from an EMBL/GenBank/DDBJ whole genome shotgun (WGS) entry which is preliminary data.</text>
</comment>
<dbReference type="PANTHER" id="PTHR34482">
    <property type="entry name" value="DNA DAMAGE-INDUCIBLE PROTEIN 1-LIKE"/>
    <property type="match status" value="1"/>
</dbReference>
<dbReference type="AlphaFoldDB" id="A0A392NDA3"/>
<dbReference type="Pfam" id="PF03732">
    <property type="entry name" value="Retrotrans_gag"/>
    <property type="match status" value="1"/>
</dbReference>
<dbReference type="InterPro" id="IPR005162">
    <property type="entry name" value="Retrotrans_gag_dom"/>
</dbReference>
<keyword evidence="1" id="KW-0479">Metal-binding</keyword>
<evidence type="ECO:0000256" key="1">
    <source>
        <dbReference type="PROSITE-ProRule" id="PRU00047"/>
    </source>
</evidence>
<dbReference type="EMBL" id="LXQA010033936">
    <property type="protein sequence ID" value="MCH97038.1"/>
    <property type="molecule type" value="Genomic_DNA"/>
</dbReference>
<reference evidence="3 4" key="1">
    <citation type="journal article" date="2018" name="Front. Plant Sci.">
        <title>Red Clover (Trifolium pratense) and Zigzag Clover (T. medium) - A Picture of Genomic Similarities and Differences.</title>
        <authorList>
            <person name="Dluhosova J."/>
            <person name="Istvanek J."/>
            <person name="Nedelnik J."/>
            <person name="Repkova J."/>
        </authorList>
    </citation>
    <scope>NUCLEOTIDE SEQUENCE [LARGE SCALE GENOMIC DNA]</scope>
    <source>
        <strain evidence="4">cv. 10/8</strain>
        <tissue evidence="3">Leaf</tissue>
    </source>
</reference>
<dbReference type="PANTHER" id="PTHR34482:SF49">
    <property type="entry name" value="RETROTRANSPOSON GAG DOMAIN-CONTAINING PROTEIN"/>
    <property type="match status" value="1"/>
</dbReference>
<dbReference type="InterPro" id="IPR001878">
    <property type="entry name" value="Znf_CCHC"/>
</dbReference>
<feature type="non-terminal residue" evidence="3">
    <location>
        <position position="267"/>
    </location>
</feature>
<dbReference type="InterPro" id="IPR036875">
    <property type="entry name" value="Znf_CCHC_sf"/>
</dbReference>
<proteinExistence type="predicted"/>
<evidence type="ECO:0000313" key="4">
    <source>
        <dbReference type="Proteomes" id="UP000265520"/>
    </source>
</evidence>
<dbReference type="SMART" id="SM00343">
    <property type="entry name" value="ZnF_C2HC"/>
    <property type="match status" value="1"/>
</dbReference>
<keyword evidence="1" id="KW-0862">Zinc</keyword>